<reference evidence="5 6" key="1">
    <citation type="journal article" date="2018" name="MBio">
        <title>Comparative Genomics Reveals the Core Gene Toolbox for the Fungus-Insect Symbiosis.</title>
        <authorList>
            <person name="Wang Y."/>
            <person name="Stata M."/>
            <person name="Wang W."/>
            <person name="Stajich J.E."/>
            <person name="White M.M."/>
            <person name="Moncalvo J.M."/>
        </authorList>
    </citation>
    <scope>NUCLEOTIDE SEQUENCE [LARGE SCALE GENOMIC DNA]</scope>
    <source>
        <strain evidence="5 6">SC-DP-2</strain>
    </source>
</reference>
<proteinExistence type="inferred from homology"/>
<dbReference type="PANTHER" id="PTHR13134">
    <property type="entry name" value="TRAFFICKING PROTEIN PARTICLE COMPLEX SUBUNIT 13"/>
    <property type="match status" value="1"/>
</dbReference>
<comment type="similarity">
    <text evidence="1">Belongs to the TRAPPC13 family.</text>
</comment>
<dbReference type="InterPro" id="IPR055428">
    <property type="entry name" value="TRAPPC13_C"/>
</dbReference>
<dbReference type="Proteomes" id="UP000245609">
    <property type="component" value="Unassembled WGS sequence"/>
</dbReference>
<dbReference type="InterPro" id="IPR055427">
    <property type="entry name" value="TRAPPC13_N"/>
</dbReference>
<dbReference type="AlphaFoldDB" id="A0A2T9ZFT7"/>
<feature type="domain" description="Trafficking protein particle complex subunit 13 middle" evidence="4">
    <location>
        <begin position="289"/>
        <end position="366"/>
    </location>
</feature>
<evidence type="ECO:0008006" key="7">
    <source>
        <dbReference type="Google" id="ProtNLM"/>
    </source>
</evidence>
<dbReference type="OrthoDB" id="10250284at2759"/>
<organism evidence="5 6">
    <name type="scientific">Smittium megazygosporum</name>
    <dbReference type="NCBI Taxonomy" id="133381"/>
    <lineage>
        <taxon>Eukaryota</taxon>
        <taxon>Fungi</taxon>
        <taxon>Fungi incertae sedis</taxon>
        <taxon>Zoopagomycota</taxon>
        <taxon>Kickxellomycotina</taxon>
        <taxon>Harpellomycetes</taxon>
        <taxon>Harpellales</taxon>
        <taxon>Legeriomycetaceae</taxon>
        <taxon>Smittium</taxon>
    </lineage>
</organism>
<dbReference type="Pfam" id="PF23643">
    <property type="entry name" value="TRAPPC13_C"/>
    <property type="match status" value="1"/>
</dbReference>
<evidence type="ECO:0000259" key="3">
    <source>
        <dbReference type="Pfam" id="PF23643"/>
    </source>
</evidence>
<dbReference type="Pfam" id="PF23647">
    <property type="entry name" value="TRAPPC13_M"/>
    <property type="match status" value="1"/>
</dbReference>
<keyword evidence="6" id="KW-1185">Reference proteome</keyword>
<evidence type="ECO:0000259" key="4">
    <source>
        <dbReference type="Pfam" id="PF23647"/>
    </source>
</evidence>
<evidence type="ECO:0000313" key="5">
    <source>
        <dbReference type="EMBL" id="PVV03458.1"/>
    </source>
</evidence>
<gene>
    <name evidence="5" type="ORF">BB560_002047</name>
</gene>
<evidence type="ECO:0000259" key="2">
    <source>
        <dbReference type="Pfam" id="PF06159"/>
    </source>
</evidence>
<name>A0A2T9ZFT7_9FUNG</name>
<evidence type="ECO:0000256" key="1">
    <source>
        <dbReference type="ARBA" id="ARBA00010785"/>
    </source>
</evidence>
<feature type="domain" description="Trafficking protein particle complex subunit 13 N-terminal" evidence="2">
    <location>
        <begin position="8"/>
        <end position="198"/>
    </location>
</feature>
<dbReference type="PANTHER" id="PTHR13134:SF3">
    <property type="entry name" value="TRAFFICKING PROTEIN PARTICLE COMPLEX SUBUNIT 13"/>
    <property type="match status" value="1"/>
</dbReference>
<evidence type="ECO:0000313" key="6">
    <source>
        <dbReference type="Proteomes" id="UP000245609"/>
    </source>
</evidence>
<dbReference type="EMBL" id="MBFS01000230">
    <property type="protein sequence ID" value="PVV03458.1"/>
    <property type="molecule type" value="Genomic_DNA"/>
</dbReference>
<comment type="caution">
    <text evidence="5">The sequence shown here is derived from an EMBL/GenBank/DDBJ whole genome shotgun (WGS) entry which is preliminary data.</text>
</comment>
<dbReference type="InterPro" id="IPR010378">
    <property type="entry name" value="TRAPPC13"/>
</dbReference>
<feature type="domain" description="Trafficking protein particle complex subunit 13 C-terminal" evidence="3">
    <location>
        <begin position="420"/>
        <end position="543"/>
    </location>
</feature>
<sequence>MSQQPSPLSLKVMRLSKPSFSKSQCLGLDLVQDVLLSDVTETLKSTYTQYSTKFGVLGNQSGISPGSNSLYLSPFTEKLLLPKDFGTLFLGEPFVCQFLLTNESQLDLNQIKCTIEIQSTSQKTLLFKNYDSPGGDENPETEKPESNVKVIDLGSRQIYNFQTKYETKELGLHVLLCTTEYLQQGIPKILKRSFKFYVENPIVVKTKVNHIPQNPDSAYLEVQIQTAPNIKSCMLIQKFQLEPSSDFDVIDLNKEDTFYFEDGIVTNSSNPSLNDTFAKSTDPSASKSQINLNNIWQSNFIDPDNTRQYLYLLVPKATTTGSNLNTVDNLRRIRYLSTLGKLNIIWAWSFGSTGRLQTSHLIRNSPGLHLIEVSQIQIHAANYGSNSLEKSMNQGTLTGTDIQTKSVGTTTVSICSLSRSIVRIEETFQVSYTLVNTSEYEMNIVVELDTRTQSEGINDKTASNDSSLQLSDPEASSEYLSSSIIISGQHEFDFGAFLPGESRSFEASYLSLDLGAHSLGALRIKDIISGYSREILDVCSVFVID</sequence>
<dbReference type="InterPro" id="IPR055429">
    <property type="entry name" value="TRAPPC13_M"/>
</dbReference>
<accession>A0A2T9ZFT7</accession>
<protein>
    <recommendedName>
        <fullName evidence="7">Trafficking protein particle complex subunit 13</fullName>
    </recommendedName>
</protein>
<dbReference type="Pfam" id="PF06159">
    <property type="entry name" value="TRAPPC13_N"/>
    <property type="match status" value="1"/>
</dbReference>
<dbReference type="STRING" id="133381.A0A2T9ZFT7"/>
<dbReference type="GO" id="GO:1990072">
    <property type="term" value="C:TRAPPIII protein complex"/>
    <property type="evidence" value="ECO:0007669"/>
    <property type="project" value="TreeGrafter"/>
</dbReference>